<keyword evidence="2" id="KW-1185">Reference proteome</keyword>
<dbReference type="eggNOG" id="ENOG502QXBG">
    <property type="taxonomic scope" value="Eukaryota"/>
</dbReference>
<proteinExistence type="predicted"/>
<evidence type="ECO:0000313" key="2">
    <source>
        <dbReference type="Proteomes" id="UP000031512"/>
    </source>
</evidence>
<gene>
    <name evidence="1" type="ORF">BEWA_006020</name>
</gene>
<dbReference type="AlphaFoldDB" id="L0B0Z9"/>
<dbReference type="Proteomes" id="UP000031512">
    <property type="component" value="Chromosome 3"/>
</dbReference>
<reference evidence="1 2" key="1">
    <citation type="journal article" date="2012" name="BMC Genomics">
        <title>Comparative genomic analysis and phylogenetic position of Theileria equi.</title>
        <authorList>
            <person name="Kappmeyer L.S."/>
            <person name="Thiagarajan M."/>
            <person name="Herndon D.R."/>
            <person name="Ramsay J.D."/>
            <person name="Caler E."/>
            <person name="Djikeng A."/>
            <person name="Gillespie J.J."/>
            <person name="Lau A.O."/>
            <person name="Roalson E.H."/>
            <person name="Silva J.C."/>
            <person name="Silva M.G."/>
            <person name="Suarez C.E."/>
            <person name="Ueti M.W."/>
            <person name="Nene V.M."/>
            <person name="Mealey R.H."/>
            <person name="Knowles D.P."/>
            <person name="Brayton K.A."/>
        </authorList>
    </citation>
    <scope>NUCLEOTIDE SEQUENCE [LARGE SCALE GENOMIC DNA]</scope>
    <source>
        <strain evidence="1 2">WA</strain>
    </source>
</reference>
<accession>L0B0Z9</accession>
<dbReference type="KEGG" id="beq:BEWA_006020"/>
<dbReference type="EMBL" id="CP001670">
    <property type="protein sequence ID" value="AFZ81193.1"/>
    <property type="molecule type" value="Genomic_DNA"/>
</dbReference>
<protein>
    <submittedName>
        <fullName evidence="1">Uncharacterized protein</fullName>
    </submittedName>
</protein>
<dbReference type="RefSeq" id="XP_004830859.1">
    <property type="nucleotide sequence ID" value="XM_004830802.1"/>
</dbReference>
<dbReference type="OrthoDB" id="364981at2759"/>
<evidence type="ECO:0000313" key="1">
    <source>
        <dbReference type="EMBL" id="AFZ81193.1"/>
    </source>
</evidence>
<dbReference type="VEuPathDB" id="PiroplasmaDB:BEWA_006020"/>
<sequence length="300" mass="33910">MEIKVSGPVDSLTSADLEIFDDITSSFSESVEDVLNKNFSQQKKTEVASENPNPEENTTKNKKLAAIYCRQWLSGVLSILSHKLAQEPATPLKNATMPIPSEPEFVEDNLDFQGVEDMGIFVDNAKVCGDGQIEVDYDSVKPTDNSQFKPKLKAKELMQIILQGKEAEWLLHKKLEGFWKSSPGLLMQLINSELEPINDDEAAPDNMEEVTSIDEKSLSFLNELLENDREELNKNMEEYMANDPKLLIDYASSLGIVGMDRLVELFNKVKKEITHVNKMARFFSKFAIELNSPRNQVEIM</sequence>
<name>L0B0Z9_THEEQ</name>
<dbReference type="GeneID" id="15805552"/>
<organism evidence="1 2">
    <name type="scientific">Theileria equi strain WA</name>
    <dbReference type="NCBI Taxonomy" id="1537102"/>
    <lineage>
        <taxon>Eukaryota</taxon>
        <taxon>Sar</taxon>
        <taxon>Alveolata</taxon>
        <taxon>Apicomplexa</taxon>
        <taxon>Aconoidasida</taxon>
        <taxon>Piroplasmida</taxon>
        <taxon>Theileriidae</taxon>
        <taxon>Theileria</taxon>
    </lineage>
</organism>